<reference evidence="4" key="1">
    <citation type="submission" date="2024-02" db="EMBL/GenBank/DDBJ databases">
        <authorList>
            <consortium name="ELIXIR-Norway"/>
            <consortium name="Elixir Norway"/>
        </authorList>
    </citation>
    <scope>NUCLEOTIDE SEQUENCE</scope>
</reference>
<dbReference type="EMBL" id="OZ019894">
    <property type="protein sequence ID" value="CAK9215952.1"/>
    <property type="molecule type" value="Genomic_DNA"/>
</dbReference>
<dbReference type="InterPro" id="IPR025602">
    <property type="entry name" value="BCP1_family"/>
</dbReference>
<evidence type="ECO:0000256" key="1">
    <source>
        <dbReference type="ARBA" id="ARBA00006781"/>
    </source>
</evidence>
<organism evidence="4 5">
    <name type="scientific">Sphagnum troendelagicum</name>
    <dbReference type="NCBI Taxonomy" id="128251"/>
    <lineage>
        <taxon>Eukaryota</taxon>
        <taxon>Viridiplantae</taxon>
        <taxon>Streptophyta</taxon>
        <taxon>Embryophyta</taxon>
        <taxon>Bryophyta</taxon>
        <taxon>Sphagnophytina</taxon>
        <taxon>Sphagnopsida</taxon>
        <taxon>Sphagnales</taxon>
        <taxon>Sphagnaceae</taxon>
        <taxon>Sphagnum</taxon>
    </lineage>
</organism>
<evidence type="ECO:0000313" key="4">
    <source>
        <dbReference type="EMBL" id="CAK9215952.1"/>
    </source>
</evidence>
<evidence type="ECO:0000313" key="5">
    <source>
        <dbReference type="Proteomes" id="UP001497512"/>
    </source>
</evidence>
<dbReference type="Proteomes" id="UP001497512">
    <property type="component" value="Chromosome 2"/>
</dbReference>
<evidence type="ECO:0000256" key="3">
    <source>
        <dbReference type="SAM" id="MobiDB-lite"/>
    </source>
</evidence>
<keyword evidence="5" id="KW-1185">Reference proteome</keyword>
<evidence type="ECO:0000256" key="2">
    <source>
        <dbReference type="PIRNR" id="PIRNR028983"/>
    </source>
</evidence>
<gene>
    <name evidence="4" type="ORF">CSSPTR1EN2_LOCUS13101</name>
</gene>
<accession>A0ABP0U9T8</accession>
<sequence>MGKRKSLKSSSPVLPSSPENEANGEPQESSKEEEDQPNGNSSSSPSEDSESGSEPSSGDSDSDESSGPSEDMVNVDFEFFDPRVSDFHGVKTLLRTFLDDEVWDISGFVELVLAQTTVGSVIKAGEEEDPIGVISALNLARYQECKCMEEIHKFLERKSVQKPEACNLEELWSKHSKEVGLLLSERLVNIPIELAPPLYQGLFDEVFWATEDEPTGELQEFFKFKYYLVLTRVFEELIKDEIAHENSAQRKRQKQDSQKSGELVYIKPEDEILHKLSSWSFTFPVSADSLAAHQTKGLRQMRLVMAVEAKHIESFTTQLKTLAQDE</sequence>
<dbReference type="PANTHER" id="PTHR13261">
    <property type="entry name" value="BRCA2 AND CDKN1A INTERACTING PROTEIN"/>
    <property type="match status" value="1"/>
</dbReference>
<protein>
    <recommendedName>
        <fullName evidence="2">Protein BCCIP homolog</fullName>
    </recommendedName>
</protein>
<feature type="compositionally biased region" description="Low complexity" evidence="3">
    <location>
        <begin position="8"/>
        <end position="18"/>
    </location>
</feature>
<name>A0ABP0U9T8_9BRYO</name>
<feature type="region of interest" description="Disordered" evidence="3">
    <location>
        <begin position="1"/>
        <end position="72"/>
    </location>
</feature>
<dbReference type="Pfam" id="PF13862">
    <property type="entry name" value="BCCIP"/>
    <property type="match status" value="1"/>
</dbReference>
<dbReference type="PIRSF" id="PIRSF028983">
    <property type="entry name" value="BCP1"/>
    <property type="match status" value="1"/>
</dbReference>
<proteinExistence type="inferred from homology"/>
<dbReference type="PANTHER" id="PTHR13261:SF0">
    <property type="entry name" value="BRCA2 AND CDKN1A-INTERACTING PROTEIN"/>
    <property type="match status" value="1"/>
</dbReference>
<comment type="similarity">
    <text evidence="1 2">Belongs to the BCP1 family.</text>
</comment>
<feature type="compositionally biased region" description="Low complexity" evidence="3">
    <location>
        <begin position="41"/>
        <end position="71"/>
    </location>
</feature>